<feature type="domain" description="Ferritin-like diiron" evidence="6">
    <location>
        <begin position="1"/>
        <end position="49"/>
    </location>
</feature>
<keyword evidence="5" id="KW-0349">Heme</keyword>
<evidence type="ECO:0000256" key="2">
    <source>
        <dbReference type="ARBA" id="ARBA00022434"/>
    </source>
</evidence>
<evidence type="ECO:0000256" key="5">
    <source>
        <dbReference type="RuleBase" id="RU000623"/>
    </source>
</evidence>
<feature type="non-terminal residue" evidence="7">
    <location>
        <position position="49"/>
    </location>
</feature>
<dbReference type="Pfam" id="PF00210">
    <property type="entry name" value="Ferritin"/>
    <property type="match status" value="1"/>
</dbReference>
<accession>A0A7Y0N0W5</accession>
<dbReference type="RefSeq" id="WP_282960997.1">
    <property type="nucleotide sequence ID" value="NZ_JABCMA010000232.1"/>
</dbReference>
<dbReference type="InterPro" id="IPR002024">
    <property type="entry name" value="Bacterioferritin"/>
</dbReference>
<evidence type="ECO:0000256" key="3">
    <source>
        <dbReference type="ARBA" id="ARBA00023004"/>
    </source>
</evidence>
<dbReference type="GO" id="GO:0006879">
    <property type="term" value="P:intracellular iron ion homeostasis"/>
    <property type="evidence" value="ECO:0007669"/>
    <property type="project" value="UniProtKB-KW"/>
</dbReference>
<dbReference type="SUPFAM" id="SSF47240">
    <property type="entry name" value="Ferritin-like"/>
    <property type="match status" value="1"/>
</dbReference>
<dbReference type="EMBL" id="JABCMA010000232">
    <property type="protein sequence ID" value="NMR76875.1"/>
    <property type="molecule type" value="Genomic_DNA"/>
</dbReference>
<evidence type="ECO:0000259" key="6">
    <source>
        <dbReference type="PROSITE" id="PS50905"/>
    </source>
</evidence>
<protein>
    <recommendedName>
        <fullName evidence="5">Bacterioferritin</fullName>
    </recommendedName>
</protein>
<keyword evidence="5" id="KW-0479">Metal-binding</keyword>
<comment type="similarity">
    <text evidence="1 5">Belongs to the bacterioferritin family.</text>
</comment>
<evidence type="ECO:0000256" key="1">
    <source>
        <dbReference type="ARBA" id="ARBA00008093"/>
    </source>
</evidence>
<sequence length="49" mass="5879">MKGDPIIIQHLDKVLRNELIAINQYFLHARMYTDWGLKHLADKEYHESI</sequence>
<dbReference type="GO" id="GO:0008199">
    <property type="term" value="F:ferric iron binding"/>
    <property type="evidence" value="ECO:0007669"/>
    <property type="project" value="InterPro"/>
</dbReference>
<dbReference type="Gene3D" id="1.20.1260.10">
    <property type="match status" value="1"/>
</dbReference>
<keyword evidence="2 5" id="KW-0409">Iron storage</keyword>
<dbReference type="AlphaFoldDB" id="A0A7Y0N0W5"/>
<comment type="catalytic activity">
    <reaction evidence="4">
        <text>Fe(2+)(in) = Fe(2+)(out)</text>
        <dbReference type="Rhea" id="RHEA:28486"/>
        <dbReference type="ChEBI" id="CHEBI:29033"/>
    </reaction>
</comment>
<reference evidence="7 8" key="1">
    <citation type="submission" date="2020-04" db="EMBL/GenBank/DDBJ databases">
        <title>Whole-genome sequencing of Vibrio spp. from China reveals different genetic environments of blaCTX-M-14 among diverse lineages.</title>
        <authorList>
            <person name="Zheng Z."/>
            <person name="Ye L."/>
            <person name="Chen S."/>
        </authorList>
    </citation>
    <scope>NUCLEOTIDE SEQUENCE [LARGE SCALE GENOMIC DNA]</scope>
    <source>
        <strain evidence="7 8">Vb1636</strain>
    </source>
</reference>
<dbReference type="InterPro" id="IPR009078">
    <property type="entry name" value="Ferritin-like_SF"/>
</dbReference>
<dbReference type="GO" id="GO:0006826">
    <property type="term" value="P:iron ion transport"/>
    <property type="evidence" value="ECO:0007669"/>
    <property type="project" value="InterPro"/>
</dbReference>
<dbReference type="PRINTS" id="PR00601">
    <property type="entry name" value="BACFERRITIN"/>
</dbReference>
<keyword evidence="3 5" id="KW-0408">Iron</keyword>
<evidence type="ECO:0000256" key="4">
    <source>
        <dbReference type="ARBA" id="ARBA00036243"/>
    </source>
</evidence>
<evidence type="ECO:0000313" key="7">
    <source>
        <dbReference type="EMBL" id="NMR76875.1"/>
    </source>
</evidence>
<organism evidence="7 8">
    <name type="scientific">Vibrio alginolyticus</name>
    <dbReference type="NCBI Taxonomy" id="663"/>
    <lineage>
        <taxon>Bacteria</taxon>
        <taxon>Pseudomonadati</taxon>
        <taxon>Pseudomonadota</taxon>
        <taxon>Gammaproteobacteria</taxon>
        <taxon>Vibrionales</taxon>
        <taxon>Vibrionaceae</taxon>
        <taxon>Vibrio</taxon>
    </lineage>
</organism>
<dbReference type="InterPro" id="IPR009040">
    <property type="entry name" value="Ferritin-like_diiron"/>
</dbReference>
<dbReference type="PROSITE" id="PS00549">
    <property type="entry name" value="BACTERIOFERRITIN"/>
    <property type="match status" value="1"/>
</dbReference>
<evidence type="ECO:0000313" key="8">
    <source>
        <dbReference type="Proteomes" id="UP000565155"/>
    </source>
</evidence>
<dbReference type="PROSITE" id="PS50905">
    <property type="entry name" value="FERRITIN_LIKE"/>
    <property type="match status" value="1"/>
</dbReference>
<proteinExistence type="inferred from homology"/>
<comment type="caution">
    <text evidence="7">The sequence shown here is derived from an EMBL/GenBank/DDBJ whole genome shotgun (WGS) entry which is preliminary data.</text>
</comment>
<name>A0A7Y0N0W5_VIBAL</name>
<dbReference type="InterPro" id="IPR012347">
    <property type="entry name" value="Ferritin-like"/>
</dbReference>
<comment type="function">
    <text evidence="5">Iron-storage protein.</text>
</comment>
<gene>
    <name evidence="7" type="ORF">HKB35_25140</name>
</gene>
<dbReference type="Proteomes" id="UP000565155">
    <property type="component" value="Unassembled WGS sequence"/>
</dbReference>
<dbReference type="InterPro" id="IPR008331">
    <property type="entry name" value="Ferritin_DPS_dom"/>
</dbReference>